<evidence type="ECO:0000256" key="3">
    <source>
        <dbReference type="ARBA" id="ARBA00022448"/>
    </source>
</evidence>
<dbReference type="AlphaFoldDB" id="A0A1C3H4E9"/>
<dbReference type="PANTHER" id="PTHR33843:SF4">
    <property type="entry name" value="ASCORBATE-SPECIFIC PTS SYSTEM EIIC COMPONENT"/>
    <property type="match status" value="1"/>
</dbReference>
<keyword evidence="4" id="KW-1003">Cell membrane</keyword>
<keyword evidence="6" id="KW-0598">Phosphotransferase system</keyword>
<feature type="transmembrane region" description="Helical" evidence="14">
    <location>
        <begin position="340"/>
        <end position="361"/>
    </location>
</feature>
<keyword evidence="5" id="KW-0762">Sugar transport</keyword>
<name>A0A1C3H4E9_9GAMM</name>
<comment type="subcellular location">
    <subcellularLocation>
        <location evidence="1">Cell membrane</location>
        <topology evidence="1">Multi-pass membrane protein</topology>
    </subcellularLocation>
</comment>
<feature type="transmembrane region" description="Helical" evidence="14">
    <location>
        <begin position="41"/>
        <end position="62"/>
    </location>
</feature>
<evidence type="ECO:0000256" key="10">
    <source>
        <dbReference type="ARBA" id="ARBA00037387"/>
    </source>
</evidence>
<dbReference type="Proteomes" id="UP000190837">
    <property type="component" value="Unassembled WGS sequence"/>
</dbReference>
<dbReference type="InterPro" id="IPR051562">
    <property type="entry name" value="Ascorbate-PTS_EIIC"/>
</dbReference>
<evidence type="ECO:0000256" key="11">
    <source>
        <dbReference type="ARBA" id="ARBA00038218"/>
    </source>
</evidence>
<evidence type="ECO:0000256" key="6">
    <source>
        <dbReference type="ARBA" id="ARBA00022683"/>
    </source>
</evidence>
<feature type="transmembrane region" description="Helical" evidence="14">
    <location>
        <begin position="459"/>
        <end position="481"/>
    </location>
</feature>
<reference evidence="16" key="1">
    <citation type="submission" date="2016-04" db="EMBL/GenBank/DDBJ databases">
        <authorList>
            <person name="Tagini F."/>
        </authorList>
    </citation>
    <scope>NUCLEOTIDE SEQUENCE [LARGE SCALE GENOMIC DNA]</scope>
    <source>
        <strain evidence="16">CHUV0807</strain>
    </source>
</reference>
<evidence type="ECO:0000256" key="5">
    <source>
        <dbReference type="ARBA" id="ARBA00022597"/>
    </source>
</evidence>
<keyword evidence="7 14" id="KW-0812">Transmembrane</keyword>
<dbReference type="RefSeq" id="WP_079540594.1">
    <property type="nucleotide sequence ID" value="NZ_CP171111.1"/>
</dbReference>
<proteinExistence type="inferred from homology"/>
<comment type="function">
    <text evidence="10">The phosphoenolpyruvate-dependent sugar phosphotransferase system (sugar PTS), a major carbohydrate active transport system, catalyzes the phosphorylation of incoming sugar substrates concomitantly with their translocation across the cell membrane. The enzyme II UlaABC PTS system is involved in ascorbate transport.</text>
</comment>
<dbReference type="NCBIfam" id="NF006920">
    <property type="entry name" value="PRK09410.1-2"/>
    <property type="match status" value="1"/>
</dbReference>
<keyword evidence="9 14" id="KW-0472">Membrane</keyword>
<feature type="transmembrane region" description="Helical" evidence="14">
    <location>
        <begin position="93"/>
        <end position="112"/>
    </location>
</feature>
<dbReference type="Pfam" id="PF03611">
    <property type="entry name" value="EIIC-GAT"/>
    <property type="match status" value="1"/>
</dbReference>
<evidence type="ECO:0000256" key="14">
    <source>
        <dbReference type="SAM" id="Phobius"/>
    </source>
</evidence>
<dbReference type="InterPro" id="IPR004703">
    <property type="entry name" value="PTS_sugar-sp_permease"/>
</dbReference>
<evidence type="ECO:0000256" key="8">
    <source>
        <dbReference type="ARBA" id="ARBA00022989"/>
    </source>
</evidence>
<dbReference type="NCBIfam" id="NF006922">
    <property type="entry name" value="PRK09410.1-5"/>
    <property type="match status" value="1"/>
</dbReference>
<evidence type="ECO:0000256" key="1">
    <source>
        <dbReference type="ARBA" id="ARBA00004651"/>
    </source>
</evidence>
<evidence type="ECO:0000313" key="16">
    <source>
        <dbReference type="Proteomes" id="UP000190837"/>
    </source>
</evidence>
<evidence type="ECO:0000256" key="4">
    <source>
        <dbReference type="ARBA" id="ARBA00022475"/>
    </source>
</evidence>
<sequence length="494" mass="51598">MKALLDFIVDILKVPSVLVGIIALIGLIAQKKPVADIIKGTIKTILGFIVLGGGAGVLLGSLNPLGDIFQQAFNVQGVVPNNEAIVSTALEKYGTATALIMAFGMVANIAIARFTRLKFIFLTGHHTFYMACMIAVILVVAGFEGAHLVLVGSLSLGLVMAFFPFIAQPFMRDITGSDEVGFGHFGTVGYVLAGLVGRGLRGKSRSTEEMNLPKNLGFLRDSSVSIALTMMVIYLVLVIAAGQDFVQGQYSKGQNYLVWAVIQAITFAAGVFIILQGVRLILAEIVPAFTGFSQKLVPNARPALDCPIVFPYAPNAVLVGFLASFAGGLVGLFILGKLNWVLILPGVVPHFFCGATAGVFGNAVGGRLGAVVGAFLHGILITFLPVWLLPVLGDLGFANTTFSDADFGVVGIALGWLGSTPLSGTDFSVIRTTLSTFDSITFSDTGLGMSSIIFGGSSAGRMAITAIVIGIVAALVAYNYAVPVKAKVADKAKG</sequence>
<evidence type="ECO:0000256" key="12">
    <source>
        <dbReference type="ARBA" id="ARBA00039702"/>
    </source>
</evidence>
<dbReference type="EMBL" id="FKLO01000046">
    <property type="protein sequence ID" value="SAM64861.1"/>
    <property type="molecule type" value="Genomic_DNA"/>
</dbReference>
<dbReference type="NCBIfam" id="NF009553">
    <property type="entry name" value="PRK12997.1-5"/>
    <property type="match status" value="1"/>
</dbReference>
<gene>
    <name evidence="15" type="ORF">CHUV0807_1284</name>
</gene>
<evidence type="ECO:0000256" key="7">
    <source>
        <dbReference type="ARBA" id="ARBA00022692"/>
    </source>
</evidence>
<protein>
    <recommendedName>
        <fullName evidence="12">Ascorbate-specific PTS system EIIC component</fullName>
    </recommendedName>
    <alternativeName>
        <fullName evidence="13">Ascorbate-specific permease IIC component UlaA</fullName>
    </alternativeName>
</protein>
<evidence type="ECO:0000256" key="2">
    <source>
        <dbReference type="ARBA" id="ARBA00011738"/>
    </source>
</evidence>
<feature type="transmembrane region" description="Helical" evidence="14">
    <location>
        <begin position="316"/>
        <end position="334"/>
    </location>
</feature>
<comment type="subunit">
    <text evidence="2">Homodimer.</text>
</comment>
<dbReference type="GO" id="GO:0005886">
    <property type="term" value="C:plasma membrane"/>
    <property type="evidence" value="ECO:0007669"/>
    <property type="project" value="UniProtKB-SubCell"/>
</dbReference>
<evidence type="ECO:0000313" key="15">
    <source>
        <dbReference type="EMBL" id="SAM64861.1"/>
    </source>
</evidence>
<feature type="transmembrane region" description="Helical" evidence="14">
    <location>
        <begin position="368"/>
        <end position="389"/>
    </location>
</feature>
<feature type="transmembrane region" description="Helical" evidence="14">
    <location>
        <begin position="119"/>
        <end position="141"/>
    </location>
</feature>
<feature type="transmembrane region" description="Helical" evidence="14">
    <location>
        <begin position="12"/>
        <end position="29"/>
    </location>
</feature>
<evidence type="ECO:0000256" key="13">
    <source>
        <dbReference type="ARBA" id="ARBA00042859"/>
    </source>
</evidence>
<feature type="transmembrane region" description="Helical" evidence="14">
    <location>
        <begin position="256"/>
        <end position="275"/>
    </location>
</feature>
<comment type="similarity">
    <text evidence="11">Belongs to the UlaA family.</text>
</comment>
<keyword evidence="8 14" id="KW-1133">Transmembrane helix</keyword>
<evidence type="ECO:0000256" key="9">
    <source>
        <dbReference type="ARBA" id="ARBA00023136"/>
    </source>
</evidence>
<feature type="transmembrane region" description="Helical" evidence="14">
    <location>
        <begin position="147"/>
        <end position="167"/>
    </location>
</feature>
<organism evidence="15 16">
    <name type="scientific">Cardiobacterium hominis</name>
    <dbReference type="NCBI Taxonomy" id="2718"/>
    <lineage>
        <taxon>Bacteria</taxon>
        <taxon>Pseudomonadati</taxon>
        <taxon>Pseudomonadota</taxon>
        <taxon>Gammaproteobacteria</taxon>
        <taxon>Cardiobacteriales</taxon>
        <taxon>Cardiobacteriaceae</taxon>
        <taxon>Cardiobacterium</taxon>
    </lineage>
</organism>
<accession>A0A1C3H4E9</accession>
<dbReference type="GO" id="GO:0009401">
    <property type="term" value="P:phosphoenolpyruvate-dependent sugar phosphotransferase system"/>
    <property type="evidence" value="ECO:0007669"/>
    <property type="project" value="UniProtKB-KW"/>
</dbReference>
<dbReference type="PANTHER" id="PTHR33843">
    <property type="entry name" value="ASCORBATE-SPECIFIC PTS SYSTEM EIIC COMPONENT"/>
    <property type="match status" value="1"/>
</dbReference>
<feature type="transmembrane region" description="Helical" evidence="14">
    <location>
        <begin position="224"/>
        <end position="241"/>
    </location>
</feature>
<keyword evidence="3" id="KW-0813">Transport</keyword>